<dbReference type="CDD" id="cd05327">
    <property type="entry name" value="retinol-DH_like_SDR_c_like"/>
    <property type="match status" value="1"/>
</dbReference>
<dbReference type="Pfam" id="PF00106">
    <property type="entry name" value="adh_short"/>
    <property type="match status" value="1"/>
</dbReference>
<reference evidence="2 3" key="1">
    <citation type="submission" date="2019-12" db="EMBL/GenBank/DDBJ databases">
        <title>Rhizobium genotypes associated with high levels of biological nitrogen fixation by grain legumes in a temperate-maritime cropping system.</title>
        <authorList>
            <person name="Maluk M."/>
            <person name="Francesc Ferrando Molina F."/>
            <person name="Lopez Del Egido L."/>
            <person name="Lafos M."/>
            <person name="Langarica-Fuentes A."/>
            <person name="Gebre Yohannes G."/>
            <person name="Young M.W."/>
            <person name="Martin P."/>
            <person name="Gantlett R."/>
            <person name="Kenicer G."/>
            <person name="Hawes C."/>
            <person name="Begg G.S."/>
            <person name="Quilliam R.S."/>
            <person name="Squire G.R."/>
            <person name="Poole P.S."/>
            <person name="Young P.W."/>
            <person name="Iannetta P.M."/>
            <person name="James E.K."/>
        </authorList>
    </citation>
    <scope>NUCLEOTIDE SEQUENCE [LARGE SCALE GENOMIC DNA]</scope>
    <source>
        <strain evidence="2 3">JHI1118</strain>
    </source>
</reference>
<dbReference type="EMBL" id="WUEY01000001">
    <property type="protein sequence ID" value="NEI68378.1"/>
    <property type="molecule type" value="Genomic_DNA"/>
</dbReference>
<dbReference type="Proteomes" id="UP000483035">
    <property type="component" value="Unassembled WGS sequence"/>
</dbReference>
<dbReference type="NCBIfam" id="NF004846">
    <property type="entry name" value="PRK06197.1"/>
    <property type="match status" value="1"/>
</dbReference>
<dbReference type="Gene3D" id="3.40.50.720">
    <property type="entry name" value="NAD(P)-binding Rossmann-like Domain"/>
    <property type="match status" value="1"/>
</dbReference>
<dbReference type="PANTHER" id="PTHR43157">
    <property type="entry name" value="PHOSPHATIDYLINOSITOL-GLYCAN BIOSYNTHESIS CLASS F PROTEIN-RELATED"/>
    <property type="match status" value="1"/>
</dbReference>
<evidence type="ECO:0000256" key="1">
    <source>
        <dbReference type="ARBA" id="ARBA00023002"/>
    </source>
</evidence>
<dbReference type="InterPro" id="IPR036291">
    <property type="entry name" value="NAD(P)-bd_dom_sf"/>
</dbReference>
<dbReference type="AlphaFoldDB" id="A0A6L9U1P9"/>
<accession>A0A6L9U1P9</accession>
<comment type="caution">
    <text evidence="2">The sequence shown here is derived from an EMBL/GenBank/DDBJ whole genome shotgun (WGS) entry which is preliminary data.</text>
</comment>
<organism evidence="2 3">
    <name type="scientific">Rhizobium lusitanum</name>
    <dbReference type="NCBI Taxonomy" id="293958"/>
    <lineage>
        <taxon>Bacteria</taxon>
        <taxon>Pseudomonadati</taxon>
        <taxon>Pseudomonadota</taxon>
        <taxon>Alphaproteobacteria</taxon>
        <taxon>Hyphomicrobiales</taxon>
        <taxon>Rhizobiaceae</taxon>
        <taxon>Rhizobium/Agrobacterium group</taxon>
        <taxon>Rhizobium</taxon>
    </lineage>
</organism>
<keyword evidence="1" id="KW-0560">Oxidoreductase</keyword>
<gene>
    <name evidence="2" type="ORF">GR212_02250</name>
</gene>
<dbReference type="GO" id="GO:0016491">
    <property type="term" value="F:oxidoreductase activity"/>
    <property type="evidence" value="ECO:0007669"/>
    <property type="project" value="UniProtKB-KW"/>
</dbReference>
<dbReference type="PANTHER" id="PTHR43157:SF31">
    <property type="entry name" value="PHOSPHATIDYLINOSITOL-GLYCAN BIOSYNTHESIS CLASS F PROTEIN"/>
    <property type="match status" value="1"/>
</dbReference>
<sequence>MPDWTVKDIPPQTGRIAVITGANSGIGYEAAKALAGAGAKVIIASRNEAKGNEALAKIRAATPGADVTFEALDLASLASVARAADRIAGTLPHIDLLINNAGVMAIPDRHETEDGFEMQMGANYIGHFAWTMRLLPKVSAAENPRVVTVSSLAHRSGRINFDDLQWRRRYRAWPAYCQSKLATLLFSLELDRIARAEGWTLKSVAAHPGYAVTGLQTTGPRMGRDAPGSFEFLMKLLEPFLSQSAAAGALPTLFAATSPTAEGGAMYGPSGFYELKGPPVLAKIAAHARDQAIWRRLWDVSEQLTEL</sequence>
<evidence type="ECO:0000313" key="2">
    <source>
        <dbReference type="EMBL" id="NEI68378.1"/>
    </source>
</evidence>
<dbReference type="RefSeq" id="WP_163984821.1">
    <property type="nucleotide sequence ID" value="NZ_WUEY01000001.1"/>
</dbReference>
<evidence type="ECO:0000313" key="3">
    <source>
        <dbReference type="Proteomes" id="UP000483035"/>
    </source>
</evidence>
<name>A0A6L9U1P9_9HYPH</name>
<proteinExistence type="predicted"/>
<dbReference type="PRINTS" id="PR00081">
    <property type="entry name" value="GDHRDH"/>
</dbReference>
<dbReference type="NCBIfam" id="NF004513">
    <property type="entry name" value="PRK05854.1"/>
    <property type="match status" value="1"/>
</dbReference>
<dbReference type="InterPro" id="IPR002347">
    <property type="entry name" value="SDR_fam"/>
</dbReference>
<dbReference type="SUPFAM" id="SSF51735">
    <property type="entry name" value="NAD(P)-binding Rossmann-fold domains"/>
    <property type="match status" value="1"/>
</dbReference>
<protein>
    <submittedName>
        <fullName evidence="2">SDR family NAD(P)-dependent oxidoreductase</fullName>
    </submittedName>
</protein>